<keyword evidence="5 9" id="KW-0418">Kinase</keyword>
<keyword evidence="7" id="KW-1133">Transmembrane helix</keyword>
<evidence type="ECO:0000313" key="10">
    <source>
        <dbReference type="Proteomes" id="UP000291117"/>
    </source>
</evidence>
<evidence type="ECO:0000256" key="1">
    <source>
        <dbReference type="ARBA" id="ARBA00000085"/>
    </source>
</evidence>
<dbReference type="GO" id="GO:0016036">
    <property type="term" value="P:cellular response to phosphate starvation"/>
    <property type="evidence" value="ECO:0007669"/>
    <property type="project" value="TreeGrafter"/>
</dbReference>
<dbReference type="SUPFAM" id="SSF55874">
    <property type="entry name" value="ATPase domain of HSP90 chaperone/DNA topoisomerase II/histidine kinase"/>
    <property type="match status" value="1"/>
</dbReference>
<dbReference type="InterPro" id="IPR003661">
    <property type="entry name" value="HisK_dim/P_dom"/>
</dbReference>
<dbReference type="Pfam" id="PF07696">
    <property type="entry name" value="7TMR-DISMED2"/>
    <property type="match status" value="1"/>
</dbReference>
<evidence type="ECO:0000313" key="9">
    <source>
        <dbReference type="EMBL" id="TCC86741.1"/>
    </source>
</evidence>
<feature type="domain" description="Histidine kinase" evidence="8">
    <location>
        <begin position="440"/>
        <end position="655"/>
    </location>
</feature>
<feature type="transmembrane region" description="Helical" evidence="7">
    <location>
        <begin position="364"/>
        <end position="381"/>
    </location>
</feature>
<dbReference type="GO" id="GO:0004721">
    <property type="term" value="F:phosphoprotein phosphatase activity"/>
    <property type="evidence" value="ECO:0007669"/>
    <property type="project" value="TreeGrafter"/>
</dbReference>
<dbReference type="CDD" id="cd00082">
    <property type="entry name" value="HisKA"/>
    <property type="match status" value="1"/>
</dbReference>
<keyword evidence="7" id="KW-0812">Transmembrane</keyword>
<dbReference type="CDD" id="cd00075">
    <property type="entry name" value="HATPase"/>
    <property type="match status" value="1"/>
</dbReference>
<sequence>MRFLILLFILFGHFNGYGSEQVIHLDSNLRDCNLGKHISYFEDKSAQLTLDQIQILLKKGQFKKGQTEILNFGNTKSAFWIKIDYISSATNRDYLVLDIPNIDHIDFYTNTETGIVHRTAGSIVRSIPGVIATNNYIFDLPPQSHTITTLWLKLKTNNILIVPIKIVSSDNFIPGKSIKNNLQIIYLGILLTLLLFNFFLYFSLKDSTYLYYSLYVFSLGIYMVMYLRGYSYLFGQDARILLNHYPHSFLAISIIASILFSKKFLNLKNVSKLLVHACNFLLLCSIVMLCASIAGFKSIASHMAQVVTMAGAVILWTSGLIAYKKGHKPAKYYILAWSFITVTVIAVVLSLAGVLTYHDYTFEFVPIGSTIELLLLAFALGDRYRTIIRSEQQVRDENFSLIQTQNQRLEKLVEERTLRLSETIAQLEASNGVKNKLFSIIAHDLRSPFSSLISIFALKDMDLLSLDELKILLNENRKNIDTIHNTLNNLLYWAQSQMEGVKTVPTAFNIKQLIEDLALVYSPLIQSKGITINLHAADQSMVFADENQIQLVLRNLIDNAIKFTPSSHGIDITLSPHESAIKICVNNTISKTNALNIESITNPGAFEATYGTGHEKGIGLGLHLCREYIKGNGSELSVKLSGRLVSFCFELPLPNLQNTIVA</sequence>
<dbReference type="InterPro" id="IPR050351">
    <property type="entry name" value="BphY/WalK/GraS-like"/>
</dbReference>
<dbReference type="PANTHER" id="PTHR45453:SF1">
    <property type="entry name" value="PHOSPHATE REGULON SENSOR PROTEIN PHOR"/>
    <property type="match status" value="1"/>
</dbReference>
<keyword evidence="3" id="KW-0597">Phosphoprotein</keyword>
<evidence type="ECO:0000256" key="2">
    <source>
        <dbReference type="ARBA" id="ARBA00012438"/>
    </source>
</evidence>
<dbReference type="Pfam" id="PF02518">
    <property type="entry name" value="HATPase_c"/>
    <property type="match status" value="1"/>
</dbReference>
<dbReference type="InterPro" id="IPR036890">
    <property type="entry name" value="HATPase_C_sf"/>
</dbReference>
<feature type="transmembrane region" description="Helical" evidence="7">
    <location>
        <begin position="184"/>
        <end position="202"/>
    </location>
</feature>
<name>A0A4R0MJG4_9SPHI</name>
<keyword evidence="10" id="KW-1185">Reference proteome</keyword>
<dbReference type="Gene3D" id="1.10.287.130">
    <property type="match status" value="1"/>
</dbReference>
<dbReference type="InterPro" id="IPR011623">
    <property type="entry name" value="7TMR_DISM_rcpt_extracell_dom1"/>
</dbReference>
<dbReference type="GO" id="GO:0000155">
    <property type="term" value="F:phosphorelay sensor kinase activity"/>
    <property type="evidence" value="ECO:0007669"/>
    <property type="project" value="InterPro"/>
</dbReference>
<dbReference type="GO" id="GO:0005886">
    <property type="term" value="C:plasma membrane"/>
    <property type="evidence" value="ECO:0007669"/>
    <property type="project" value="TreeGrafter"/>
</dbReference>
<dbReference type="InterPro" id="IPR005467">
    <property type="entry name" value="His_kinase_dom"/>
</dbReference>
<keyword evidence="4" id="KW-0808">Transferase</keyword>
<feature type="transmembrane region" description="Helical" evidence="7">
    <location>
        <begin position="335"/>
        <end position="358"/>
    </location>
</feature>
<evidence type="ECO:0000256" key="3">
    <source>
        <dbReference type="ARBA" id="ARBA00022553"/>
    </source>
</evidence>
<dbReference type="Gene3D" id="2.60.40.2380">
    <property type="match status" value="1"/>
</dbReference>
<comment type="caution">
    <text evidence="9">The sequence shown here is derived from an EMBL/GenBank/DDBJ whole genome shotgun (WGS) entry which is preliminary data.</text>
</comment>
<reference evidence="9 10" key="1">
    <citation type="submission" date="2019-02" db="EMBL/GenBank/DDBJ databases">
        <title>Pedobacter sp. RP-3-8 sp. nov., isolated from Arctic soil.</title>
        <authorList>
            <person name="Dahal R.H."/>
        </authorList>
    </citation>
    <scope>NUCLEOTIDE SEQUENCE [LARGE SCALE GENOMIC DNA]</scope>
    <source>
        <strain evidence="9 10">RP-3-8</strain>
    </source>
</reference>
<keyword evidence="7" id="KW-0472">Membrane</keyword>
<dbReference type="PANTHER" id="PTHR45453">
    <property type="entry name" value="PHOSPHATE REGULON SENSOR PROTEIN PHOR"/>
    <property type="match status" value="1"/>
</dbReference>
<evidence type="ECO:0000256" key="6">
    <source>
        <dbReference type="ARBA" id="ARBA00023012"/>
    </source>
</evidence>
<dbReference type="PROSITE" id="PS50109">
    <property type="entry name" value="HIS_KIN"/>
    <property type="match status" value="1"/>
</dbReference>
<dbReference type="EC" id="2.7.13.3" evidence="2"/>
<dbReference type="RefSeq" id="WP_131611929.1">
    <property type="nucleotide sequence ID" value="NZ_SJSM01000025.1"/>
</dbReference>
<dbReference type="Gene3D" id="3.30.565.10">
    <property type="entry name" value="Histidine kinase-like ATPase, C-terminal domain"/>
    <property type="match status" value="1"/>
</dbReference>
<dbReference type="EMBL" id="SJSM01000025">
    <property type="protein sequence ID" value="TCC86741.1"/>
    <property type="molecule type" value="Genomic_DNA"/>
</dbReference>
<evidence type="ECO:0000256" key="5">
    <source>
        <dbReference type="ARBA" id="ARBA00022777"/>
    </source>
</evidence>
<protein>
    <recommendedName>
        <fullName evidence="2">histidine kinase</fullName>
        <ecNumber evidence="2">2.7.13.3</ecNumber>
    </recommendedName>
</protein>
<dbReference type="Proteomes" id="UP000291117">
    <property type="component" value="Unassembled WGS sequence"/>
</dbReference>
<dbReference type="Pfam" id="PF07695">
    <property type="entry name" value="7TMR-DISM_7TM"/>
    <property type="match status" value="1"/>
</dbReference>
<evidence type="ECO:0000256" key="7">
    <source>
        <dbReference type="SAM" id="Phobius"/>
    </source>
</evidence>
<proteinExistence type="predicted"/>
<dbReference type="SMART" id="SM00387">
    <property type="entry name" value="HATPase_c"/>
    <property type="match status" value="1"/>
</dbReference>
<dbReference type="InterPro" id="IPR036097">
    <property type="entry name" value="HisK_dim/P_sf"/>
</dbReference>
<dbReference type="InterPro" id="IPR003594">
    <property type="entry name" value="HATPase_dom"/>
</dbReference>
<organism evidence="9 10">
    <name type="scientific">Pedobacter hiemivivus</name>
    <dbReference type="NCBI Taxonomy" id="2530454"/>
    <lineage>
        <taxon>Bacteria</taxon>
        <taxon>Pseudomonadati</taxon>
        <taxon>Bacteroidota</taxon>
        <taxon>Sphingobacteriia</taxon>
        <taxon>Sphingobacteriales</taxon>
        <taxon>Sphingobacteriaceae</taxon>
        <taxon>Pedobacter</taxon>
    </lineage>
</organism>
<keyword evidence="6" id="KW-0902">Two-component regulatory system</keyword>
<dbReference type="AlphaFoldDB" id="A0A4R0MJG4"/>
<feature type="transmembrane region" description="Helical" evidence="7">
    <location>
        <begin position="209"/>
        <end position="228"/>
    </location>
</feature>
<evidence type="ECO:0000259" key="8">
    <source>
        <dbReference type="PROSITE" id="PS50109"/>
    </source>
</evidence>
<dbReference type="SUPFAM" id="SSF47384">
    <property type="entry name" value="Homodimeric domain of signal transducing histidine kinase"/>
    <property type="match status" value="1"/>
</dbReference>
<comment type="catalytic activity">
    <reaction evidence="1">
        <text>ATP + protein L-histidine = ADP + protein N-phospho-L-histidine.</text>
        <dbReference type="EC" id="2.7.13.3"/>
    </reaction>
</comment>
<accession>A0A4R0MJG4</accession>
<evidence type="ECO:0000256" key="4">
    <source>
        <dbReference type="ARBA" id="ARBA00022679"/>
    </source>
</evidence>
<feature type="transmembrane region" description="Helical" evidence="7">
    <location>
        <begin position="240"/>
        <end position="261"/>
    </location>
</feature>
<gene>
    <name evidence="9" type="ORF">EZ444_23420</name>
</gene>
<feature type="transmembrane region" description="Helical" evidence="7">
    <location>
        <begin position="302"/>
        <end position="323"/>
    </location>
</feature>
<feature type="transmembrane region" description="Helical" evidence="7">
    <location>
        <begin position="273"/>
        <end position="296"/>
    </location>
</feature>
<dbReference type="InterPro" id="IPR011622">
    <property type="entry name" value="7TMR_DISM_rcpt_extracell_dom2"/>
</dbReference>
<dbReference type="OrthoDB" id="9810447at2"/>